<organism evidence="1 2">
    <name type="scientific">Streptomyces stramineus</name>
    <dbReference type="NCBI Taxonomy" id="173861"/>
    <lineage>
        <taxon>Bacteria</taxon>
        <taxon>Bacillati</taxon>
        <taxon>Actinomycetota</taxon>
        <taxon>Actinomycetes</taxon>
        <taxon>Kitasatosporales</taxon>
        <taxon>Streptomycetaceae</taxon>
        <taxon>Streptomyces</taxon>
    </lineage>
</organism>
<comment type="caution">
    <text evidence="1">The sequence shown here is derived from an EMBL/GenBank/DDBJ whole genome shotgun (WGS) entry which is preliminary data.</text>
</comment>
<dbReference type="Proteomes" id="UP001499895">
    <property type="component" value="Unassembled WGS sequence"/>
</dbReference>
<dbReference type="RefSeq" id="WP_344091901.1">
    <property type="nucleotide sequence ID" value="NZ_BAAAHB010000039.1"/>
</dbReference>
<evidence type="ECO:0000313" key="2">
    <source>
        <dbReference type="Proteomes" id="UP001499895"/>
    </source>
</evidence>
<gene>
    <name evidence="1" type="ORF">GCM10009544_36730</name>
</gene>
<evidence type="ECO:0008006" key="3">
    <source>
        <dbReference type="Google" id="ProtNLM"/>
    </source>
</evidence>
<keyword evidence="2" id="KW-1185">Reference proteome</keyword>
<accession>A0ABP3K5V2</accession>
<proteinExistence type="predicted"/>
<sequence length="40" mass="4332">MVVADTALVDPHDRAANRAGRVEIRMRAPRVMQSVPCAGN</sequence>
<reference evidence="2" key="1">
    <citation type="journal article" date="2019" name="Int. J. Syst. Evol. Microbiol.">
        <title>The Global Catalogue of Microorganisms (GCM) 10K type strain sequencing project: providing services to taxonomists for standard genome sequencing and annotation.</title>
        <authorList>
            <consortium name="The Broad Institute Genomics Platform"/>
            <consortium name="The Broad Institute Genome Sequencing Center for Infectious Disease"/>
            <person name="Wu L."/>
            <person name="Ma J."/>
        </authorList>
    </citation>
    <scope>NUCLEOTIDE SEQUENCE [LARGE SCALE GENOMIC DNA]</scope>
    <source>
        <strain evidence="2">JCM 10649</strain>
    </source>
</reference>
<dbReference type="EMBL" id="BAAAHB010000039">
    <property type="protein sequence ID" value="GAA0471327.1"/>
    <property type="molecule type" value="Genomic_DNA"/>
</dbReference>
<name>A0ABP3K5V2_9ACTN</name>
<protein>
    <recommendedName>
        <fullName evidence="3">Transposase</fullName>
    </recommendedName>
</protein>
<evidence type="ECO:0000313" key="1">
    <source>
        <dbReference type="EMBL" id="GAA0471327.1"/>
    </source>
</evidence>